<protein>
    <submittedName>
        <fullName evidence="2">Uncharacterized protein</fullName>
    </submittedName>
</protein>
<dbReference type="Proteomes" id="UP000239001">
    <property type="component" value="Unassembled WGS sequence"/>
</dbReference>
<evidence type="ECO:0000313" key="3">
    <source>
        <dbReference type="Proteomes" id="UP000239001"/>
    </source>
</evidence>
<accession>A0A2T1LRU1</accession>
<dbReference type="RefSeq" id="WP_106459147.1">
    <property type="nucleotide sequence ID" value="NZ_PXOH01000042.1"/>
</dbReference>
<comment type="caution">
    <text evidence="2">The sequence shown here is derived from an EMBL/GenBank/DDBJ whole genome shotgun (WGS) entry which is preliminary data.</text>
</comment>
<reference evidence="2 3" key="1">
    <citation type="submission" date="2018-03" db="EMBL/GenBank/DDBJ databases">
        <title>The ancient ancestry and fast evolution of plastids.</title>
        <authorList>
            <person name="Moore K.R."/>
            <person name="Magnabosco C."/>
            <person name="Momper L."/>
            <person name="Gold D.A."/>
            <person name="Bosak T."/>
            <person name="Fournier G.P."/>
        </authorList>
    </citation>
    <scope>NUCLEOTIDE SEQUENCE [LARGE SCALE GENOMIC DNA]</scope>
    <source>
        <strain evidence="2 3">CCALA 016</strain>
    </source>
</reference>
<gene>
    <name evidence="2" type="ORF">C7H19_22435</name>
</gene>
<feature type="coiled-coil region" evidence="1">
    <location>
        <begin position="194"/>
        <end position="255"/>
    </location>
</feature>
<dbReference type="AlphaFoldDB" id="A0A2T1LRU1"/>
<evidence type="ECO:0000256" key="1">
    <source>
        <dbReference type="SAM" id="Coils"/>
    </source>
</evidence>
<proteinExistence type="predicted"/>
<keyword evidence="3" id="KW-1185">Reference proteome</keyword>
<keyword evidence="1" id="KW-0175">Coiled coil</keyword>
<name>A0A2T1LRU1_9CHRO</name>
<organism evidence="2 3">
    <name type="scientific">Aphanothece hegewaldii CCALA 016</name>
    <dbReference type="NCBI Taxonomy" id="2107694"/>
    <lineage>
        <taxon>Bacteria</taxon>
        <taxon>Bacillati</taxon>
        <taxon>Cyanobacteriota</taxon>
        <taxon>Cyanophyceae</taxon>
        <taxon>Oscillatoriophycideae</taxon>
        <taxon>Chroococcales</taxon>
        <taxon>Aphanothecaceae</taxon>
        <taxon>Aphanothece</taxon>
    </lineage>
</organism>
<dbReference type="EMBL" id="PXOH01000042">
    <property type="protein sequence ID" value="PSF31698.1"/>
    <property type="molecule type" value="Genomic_DNA"/>
</dbReference>
<sequence>MININALIKDNEEKVQLLSADAESSLEEIKNMRESVSGFKSRLMAVVEETQETGAYLQQQISEAQNVLENYSQVALDNFLHFQEQLAQVEQQAETVTDHWENQLVTIEEAQITLESSFKQQIILLSEQFIQLTQKSQFLQDKVQEHHTTSLALIEEFYQVGQMTQNSLNEKQENQVNCCQQFMQNLRIDLQNPLEDFQLLIDESEREIEDLENDLNDINEKLEELILTKANDEMSQELKKAIAILEQSIINVQERLDDGFANLEHSMLQGEEQAEVLYLSLKQISQTLANCRDDLSPIL</sequence>
<evidence type="ECO:0000313" key="2">
    <source>
        <dbReference type="EMBL" id="PSF31698.1"/>
    </source>
</evidence>
<reference evidence="2 3" key="2">
    <citation type="submission" date="2018-03" db="EMBL/GenBank/DDBJ databases">
        <authorList>
            <person name="Keele B.F."/>
        </authorList>
    </citation>
    <scope>NUCLEOTIDE SEQUENCE [LARGE SCALE GENOMIC DNA]</scope>
    <source>
        <strain evidence="2 3">CCALA 016</strain>
    </source>
</reference>